<proteinExistence type="inferred from homology"/>
<comment type="similarity">
    <text evidence="1">Belongs to the acetyl-CoA hydrolase/transferase family.</text>
</comment>
<dbReference type="EC" id="2.3.1.-" evidence="4"/>
<dbReference type="PROSITE" id="PS51186">
    <property type="entry name" value="GNAT"/>
    <property type="match status" value="1"/>
</dbReference>
<dbReference type="InterPro" id="IPR038460">
    <property type="entry name" value="AcetylCoA_hyd_C_sf"/>
</dbReference>
<dbReference type="InterPro" id="IPR037171">
    <property type="entry name" value="NagB/RpiA_transferase-like"/>
</dbReference>
<evidence type="ECO:0000313" key="4">
    <source>
        <dbReference type="EMBL" id="MDI6447640.1"/>
    </source>
</evidence>
<dbReference type="Gene3D" id="3.40.1080.20">
    <property type="entry name" value="Acetyl-CoA hydrolase/transferase C-terminal domain"/>
    <property type="match status" value="1"/>
</dbReference>
<dbReference type="AlphaFoldDB" id="A0AAW6TSH0"/>
<keyword evidence="5" id="KW-1185">Reference proteome</keyword>
<organism evidence="4 5">
    <name type="scientific">Anaerobaca lacustris</name>
    <dbReference type="NCBI Taxonomy" id="3044600"/>
    <lineage>
        <taxon>Bacteria</taxon>
        <taxon>Pseudomonadati</taxon>
        <taxon>Planctomycetota</taxon>
        <taxon>Phycisphaerae</taxon>
        <taxon>Sedimentisphaerales</taxon>
        <taxon>Anaerobacaceae</taxon>
        <taxon>Anaerobaca</taxon>
    </lineage>
</organism>
<dbReference type="Gene3D" id="3.30.750.70">
    <property type="entry name" value="4-hydroxybutyrate coenzyme like domains"/>
    <property type="match status" value="1"/>
</dbReference>
<dbReference type="Pfam" id="PF02550">
    <property type="entry name" value="AcetylCoA_hydro"/>
    <property type="match status" value="1"/>
</dbReference>
<dbReference type="CDD" id="cd04301">
    <property type="entry name" value="NAT_SF"/>
    <property type="match status" value="1"/>
</dbReference>
<dbReference type="Pfam" id="PF00583">
    <property type="entry name" value="Acetyltransf_1"/>
    <property type="match status" value="1"/>
</dbReference>
<protein>
    <submittedName>
        <fullName evidence="4">GNAT family N-acetyltransferase</fullName>
        <ecNumber evidence="4">2.3.1.-</ecNumber>
    </submittedName>
</protein>
<dbReference type="RefSeq" id="WP_349243050.1">
    <property type="nucleotide sequence ID" value="NZ_JASCXX010000001.1"/>
</dbReference>
<dbReference type="PANTHER" id="PTHR21432:SF20">
    <property type="entry name" value="ACETYL-COA HYDROLASE"/>
    <property type="match status" value="1"/>
</dbReference>
<dbReference type="Proteomes" id="UP001431776">
    <property type="component" value="Unassembled WGS sequence"/>
</dbReference>
<feature type="domain" description="N-acetyltransferase" evidence="3">
    <location>
        <begin position="464"/>
        <end position="623"/>
    </location>
</feature>
<dbReference type="InterPro" id="IPR016181">
    <property type="entry name" value="Acyl_CoA_acyltransferase"/>
</dbReference>
<dbReference type="Gene3D" id="3.40.1080.10">
    <property type="entry name" value="Glutaconate Coenzyme A-transferase"/>
    <property type="match status" value="1"/>
</dbReference>
<keyword evidence="4" id="KW-0012">Acyltransferase</keyword>
<dbReference type="InterPro" id="IPR003702">
    <property type="entry name" value="ActCoA_hydro_N"/>
</dbReference>
<dbReference type="GO" id="GO:0008775">
    <property type="term" value="F:acetate CoA-transferase activity"/>
    <property type="evidence" value="ECO:0007669"/>
    <property type="project" value="InterPro"/>
</dbReference>
<comment type="caution">
    <text evidence="4">The sequence shown here is derived from an EMBL/GenBank/DDBJ whole genome shotgun (WGS) entry which is preliminary data.</text>
</comment>
<dbReference type="InterPro" id="IPR046433">
    <property type="entry name" value="ActCoA_hydro"/>
</dbReference>
<dbReference type="GO" id="GO:0006083">
    <property type="term" value="P:acetate metabolic process"/>
    <property type="evidence" value="ECO:0007669"/>
    <property type="project" value="InterPro"/>
</dbReference>
<name>A0AAW6TSH0_9BACT</name>
<dbReference type="SUPFAM" id="SSF55729">
    <property type="entry name" value="Acyl-CoA N-acyltransferases (Nat)"/>
    <property type="match status" value="1"/>
</dbReference>
<evidence type="ECO:0000256" key="1">
    <source>
        <dbReference type="ARBA" id="ARBA00009632"/>
    </source>
</evidence>
<dbReference type="PANTHER" id="PTHR21432">
    <property type="entry name" value="ACETYL-COA HYDROLASE-RELATED"/>
    <property type="match status" value="1"/>
</dbReference>
<evidence type="ECO:0000256" key="2">
    <source>
        <dbReference type="ARBA" id="ARBA00022679"/>
    </source>
</evidence>
<reference evidence="4" key="1">
    <citation type="submission" date="2023-05" db="EMBL/GenBank/DDBJ databases">
        <title>Anaerotaeda fermentans gen. nov., sp. nov., a novel anaerobic planctomycete of the new family within the order Sedimentisphaerales isolated from Taman Peninsula, Russia.</title>
        <authorList>
            <person name="Khomyakova M.A."/>
            <person name="Merkel A.Y."/>
            <person name="Slobodkin A.I."/>
        </authorList>
    </citation>
    <scope>NUCLEOTIDE SEQUENCE</scope>
    <source>
        <strain evidence="4">M17dextr</strain>
    </source>
</reference>
<dbReference type="EMBL" id="JASCXX010000001">
    <property type="protein sequence ID" value="MDI6447640.1"/>
    <property type="molecule type" value="Genomic_DNA"/>
</dbReference>
<dbReference type="SUPFAM" id="SSF100950">
    <property type="entry name" value="NagB/RpiA/CoA transferase-like"/>
    <property type="match status" value="2"/>
</dbReference>
<accession>A0AAW6TSH0</accession>
<evidence type="ECO:0000259" key="3">
    <source>
        <dbReference type="PROSITE" id="PS51186"/>
    </source>
</evidence>
<dbReference type="Gene3D" id="3.40.630.30">
    <property type="match status" value="1"/>
</dbReference>
<dbReference type="Pfam" id="PF13336">
    <property type="entry name" value="AcetylCoA_hyd_C"/>
    <property type="match status" value="1"/>
</dbReference>
<dbReference type="InterPro" id="IPR000182">
    <property type="entry name" value="GNAT_dom"/>
</dbReference>
<dbReference type="GO" id="GO:0016747">
    <property type="term" value="F:acyltransferase activity, transferring groups other than amino-acyl groups"/>
    <property type="evidence" value="ECO:0007669"/>
    <property type="project" value="InterPro"/>
</dbReference>
<keyword evidence="2 4" id="KW-0808">Transferase</keyword>
<dbReference type="InterPro" id="IPR026888">
    <property type="entry name" value="AcetylCoA_hyd_C"/>
</dbReference>
<sequence length="623" mass="69588">MQAIDWQAKYKDKVKTAPAAMKLIKSGHSIFIGTGCAQPQHLVHALVEHSDHIYDAHIVHLLTMGDAPYVDDKFREKFKMNSFFIADNVRHALDRGVGDYTPIFLSEIPAEFESGRIPIDVALISVAPPDANGLCSLGVSVDIVQSAAANARYVIAQVNSHMPRTHGNSFLHVNTIDVLVPHDEPIIEIPIEEPDETLRRIGQNVAHLVEDGSTIECGIGRIPQALAEYLVYKKDLGVHTEMFSDWILELIECGAITCAKKSLNRGKIVASFCMGSKKLYDYIDNNPFFEFYPTEYVNDVNVISQHDKMVGINVGLEIDLTGQVCADSLGYKFYSGIGGQVDFIRGSARSRGGKAVIAMPSTAKNGEISRIVPNLTEGAGVVTTRADVHYVVTEYGIAYLHGKSIRQRVLDLINIAHPKFRKGLMQAAKARNYIYQDQIEMSWDQVNYPEELEHYATLRDGTEIFFRPIKPIDEPALSEMLYSLSEQSVRTRYMTRTMAFPHKDVQQLTNIDYKGDIAIVGIVPGIGGDDIVAITQYYLDPKTMAAEVAFLVQDEWQQKGMGTFLLDYIAQVARQRGVKRFYAKVLPDNKPMLAVFQNSGYKVNVEFDGDVYNVSYDLTKERS</sequence>
<gene>
    <name evidence="4" type="ORF">QJ522_01185</name>
</gene>
<evidence type="ECO:0000313" key="5">
    <source>
        <dbReference type="Proteomes" id="UP001431776"/>
    </source>
</evidence>